<organism evidence="2 3">
    <name type="scientific">Marimonas arenosa</name>
    <dbReference type="NCBI Taxonomy" id="1795305"/>
    <lineage>
        <taxon>Bacteria</taxon>
        <taxon>Pseudomonadati</taxon>
        <taxon>Pseudomonadota</taxon>
        <taxon>Alphaproteobacteria</taxon>
        <taxon>Rhodobacterales</taxon>
        <taxon>Paracoccaceae</taxon>
        <taxon>Marimonas</taxon>
    </lineage>
</organism>
<feature type="transmembrane region" description="Helical" evidence="1">
    <location>
        <begin position="71"/>
        <end position="88"/>
    </location>
</feature>
<dbReference type="Proteomes" id="UP001226762">
    <property type="component" value="Unassembled WGS sequence"/>
</dbReference>
<accession>A0AAE4B6J5</accession>
<reference evidence="2" key="1">
    <citation type="submission" date="2022-07" db="EMBL/GenBank/DDBJ databases">
        <authorList>
            <person name="Otstavnykh N."/>
            <person name="Isaeva M."/>
            <person name="Bystritskaya E."/>
        </authorList>
    </citation>
    <scope>NUCLEOTIDE SEQUENCE</scope>
    <source>
        <strain evidence="2">KCTC 52189</strain>
    </source>
</reference>
<protein>
    <submittedName>
        <fullName evidence="2">YcxB family protein</fullName>
    </submittedName>
</protein>
<proteinExistence type="predicted"/>
<evidence type="ECO:0000256" key="1">
    <source>
        <dbReference type="SAM" id="Phobius"/>
    </source>
</evidence>
<keyword evidence="1" id="KW-1133">Transmembrane helix</keyword>
<feature type="transmembrane region" description="Helical" evidence="1">
    <location>
        <begin position="42"/>
        <end position="65"/>
    </location>
</feature>
<keyword evidence="1" id="KW-0812">Transmembrane</keyword>
<gene>
    <name evidence="2" type="ORF">NO357_20920</name>
</gene>
<dbReference type="RefSeq" id="WP_306737682.1">
    <property type="nucleotide sequence ID" value="NZ_JANHAX010000009.1"/>
</dbReference>
<name>A0AAE4B6J5_9RHOB</name>
<evidence type="ECO:0000313" key="2">
    <source>
        <dbReference type="EMBL" id="MDQ2092375.1"/>
    </source>
</evidence>
<dbReference type="AlphaFoldDB" id="A0AAE4B6J5"/>
<evidence type="ECO:0000313" key="3">
    <source>
        <dbReference type="Proteomes" id="UP001226762"/>
    </source>
</evidence>
<keyword evidence="3" id="KW-1185">Reference proteome</keyword>
<keyword evidence="1" id="KW-0472">Membrane</keyword>
<sequence>MTEGDFIFDRPVSLAEMSEGSRIAARLVCSGPWRLLGFVETLAMLVILVTSLGLALVGGWIVLTGKAPENGVAVAYLPFLIVAGYIGLRHLRLRHFLSVTLQSPLAGDVVTTVSKDGLIQETESSRLHFGWPDIDRFAQGKKTFVFTAANGAIILPKVRLRGGNLDGFPAQIARWRGEGGA</sequence>
<dbReference type="EMBL" id="JANHAX010000009">
    <property type="protein sequence ID" value="MDQ2092375.1"/>
    <property type="molecule type" value="Genomic_DNA"/>
</dbReference>
<comment type="caution">
    <text evidence="2">The sequence shown here is derived from an EMBL/GenBank/DDBJ whole genome shotgun (WGS) entry which is preliminary data.</text>
</comment>
<reference evidence="2" key="2">
    <citation type="submission" date="2023-02" db="EMBL/GenBank/DDBJ databases">
        <title>'Rhodoalgimonas zhirmunskyi' gen. nov., isolated from a red alga.</title>
        <authorList>
            <person name="Nedashkovskaya O.I."/>
            <person name="Otstavnykh N.Y."/>
            <person name="Bystritskaya E.P."/>
            <person name="Balabanova L.A."/>
            <person name="Isaeva M.P."/>
        </authorList>
    </citation>
    <scope>NUCLEOTIDE SEQUENCE</scope>
    <source>
        <strain evidence="2">KCTC 52189</strain>
    </source>
</reference>